<protein>
    <submittedName>
        <fullName evidence="1">Uncharacterized protein</fullName>
    </submittedName>
</protein>
<gene>
    <name evidence="1" type="ORF">Pla123a_17420</name>
</gene>
<name>A0A5C5YT83_9BACT</name>
<evidence type="ECO:0000313" key="2">
    <source>
        <dbReference type="Proteomes" id="UP000318478"/>
    </source>
</evidence>
<proteinExistence type="predicted"/>
<sequence>MGLMPLTYGILRGFANGMINHAFPGCLNCQR</sequence>
<dbReference type="Proteomes" id="UP000318478">
    <property type="component" value="Unassembled WGS sequence"/>
</dbReference>
<dbReference type="EMBL" id="SJPO01000003">
    <property type="protein sequence ID" value="TWT77943.1"/>
    <property type="molecule type" value="Genomic_DNA"/>
</dbReference>
<dbReference type="AlphaFoldDB" id="A0A5C5YT83"/>
<comment type="caution">
    <text evidence="1">The sequence shown here is derived from an EMBL/GenBank/DDBJ whole genome shotgun (WGS) entry which is preliminary data.</text>
</comment>
<organism evidence="1 2">
    <name type="scientific">Posidoniimonas polymericola</name>
    <dbReference type="NCBI Taxonomy" id="2528002"/>
    <lineage>
        <taxon>Bacteria</taxon>
        <taxon>Pseudomonadati</taxon>
        <taxon>Planctomycetota</taxon>
        <taxon>Planctomycetia</taxon>
        <taxon>Pirellulales</taxon>
        <taxon>Lacipirellulaceae</taxon>
        <taxon>Posidoniimonas</taxon>
    </lineage>
</organism>
<accession>A0A5C5YT83</accession>
<keyword evidence="2" id="KW-1185">Reference proteome</keyword>
<reference evidence="1 2" key="1">
    <citation type="submission" date="2019-02" db="EMBL/GenBank/DDBJ databases">
        <title>Deep-cultivation of Planctomycetes and their phenomic and genomic characterization uncovers novel biology.</title>
        <authorList>
            <person name="Wiegand S."/>
            <person name="Jogler M."/>
            <person name="Boedeker C."/>
            <person name="Pinto D."/>
            <person name="Vollmers J."/>
            <person name="Rivas-Marin E."/>
            <person name="Kohn T."/>
            <person name="Peeters S.H."/>
            <person name="Heuer A."/>
            <person name="Rast P."/>
            <person name="Oberbeckmann S."/>
            <person name="Bunk B."/>
            <person name="Jeske O."/>
            <person name="Meyerdierks A."/>
            <person name="Storesund J.E."/>
            <person name="Kallscheuer N."/>
            <person name="Luecker S."/>
            <person name="Lage O.M."/>
            <person name="Pohl T."/>
            <person name="Merkel B.J."/>
            <person name="Hornburger P."/>
            <person name="Mueller R.-W."/>
            <person name="Bruemmer F."/>
            <person name="Labrenz M."/>
            <person name="Spormann A.M."/>
            <person name="Op Den Camp H."/>
            <person name="Overmann J."/>
            <person name="Amann R."/>
            <person name="Jetten M.S.M."/>
            <person name="Mascher T."/>
            <person name="Medema M.H."/>
            <person name="Devos D.P."/>
            <person name="Kaster A.-K."/>
            <person name="Ovreas L."/>
            <person name="Rohde M."/>
            <person name="Galperin M.Y."/>
            <person name="Jogler C."/>
        </authorList>
    </citation>
    <scope>NUCLEOTIDE SEQUENCE [LARGE SCALE GENOMIC DNA]</scope>
    <source>
        <strain evidence="1 2">Pla123a</strain>
    </source>
</reference>
<evidence type="ECO:0000313" key="1">
    <source>
        <dbReference type="EMBL" id="TWT77943.1"/>
    </source>
</evidence>